<reference evidence="5" key="5">
    <citation type="submission" date="2024-05" db="EMBL/GenBank/DDBJ databases">
        <authorList>
            <person name="Sun Q."/>
            <person name="Zhou Y."/>
        </authorList>
    </citation>
    <scope>NUCLEOTIDE SEQUENCE</scope>
    <source>
        <strain evidence="5">CGMCC 1.12707</strain>
    </source>
</reference>
<dbReference type="RefSeq" id="WP_072933393.1">
    <property type="nucleotide sequence ID" value="NZ_BMFL01000007.1"/>
</dbReference>
<evidence type="ECO:0000313" key="6">
    <source>
        <dbReference type="EMBL" id="SHL52533.1"/>
    </source>
</evidence>
<dbReference type="EMBL" id="FRBH01000010">
    <property type="protein sequence ID" value="SHL52533.1"/>
    <property type="molecule type" value="Genomic_DNA"/>
</dbReference>
<keyword evidence="3" id="KW-0998">Cell outer membrane</keyword>
<reference evidence="7" key="3">
    <citation type="submission" date="2016-11" db="EMBL/GenBank/DDBJ databases">
        <authorList>
            <person name="Varghese N."/>
            <person name="Submissions S."/>
        </authorList>
    </citation>
    <scope>NUCLEOTIDE SEQUENCE [LARGE SCALE GENOMIC DNA]</scope>
    <source>
        <strain evidence="7">DSM 27989</strain>
    </source>
</reference>
<keyword evidence="2" id="KW-0472">Membrane</keyword>
<protein>
    <submittedName>
        <fullName evidence="6">Outer membrane receptor proteins, mostly Fe transport</fullName>
    </submittedName>
    <submittedName>
        <fullName evidence="5">TonB-dependent receptor</fullName>
    </submittedName>
</protein>
<gene>
    <name evidence="5" type="ORF">GCM10010984_12460</name>
    <name evidence="6" type="ORF">SAMN05443634_110122</name>
</gene>
<keyword evidence="6" id="KW-0675">Receptor</keyword>
<reference evidence="5" key="1">
    <citation type="journal article" date="2014" name="Int. J. Syst. Evol. Microbiol.">
        <title>Complete genome of a new Firmicutes species belonging to the dominant human colonic microbiota ('Ruminococcus bicirculans') reveals two chromosomes and a selective capacity to utilize plant glucans.</title>
        <authorList>
            <consortium name="NISC Comparative Sequencing Program"/>
            <person name="Wegmann U."/>
            <person name="Louis P."/>
            <person name="Goesmann A."/>
            <person name="Henrissat B."/>
            <person name="Duncan S.H."/>
            <person name="Flint H.J."/>
        </authorList>
    </citation>
    <scope>NUCLEOTIDE SEQUENCE</scope>
    <source>
        <strain evidence="5">CGMCC 1.12707</strain>
    </source>
</reference>
<dbReference type="InterPro" id="IPR037066">
    <property type="entry name" value="Plug_dom_sf"/>
</dbReference>
<reference evidence="6" key="2">
    <citation type="submission" date="2016-11" db="EMBL/GenBank/DDBJ databases">
        <authorList>
            <person name="Jaros S."/>
            <person name="Januszkiewicz K."/>
            <person name="Wedrychowicz H."/>
        </authorList>
    </citation>
    <scope>NUCLEOTIDE SEQUENCE [LARGE SCALE GENOMIC DNA]</scope>
    <source>
        <strain evidence="6">DSM 27989</strain>
    </source>
</reference>
<dbReference type="SUPFAM" id="SSF49464">
    <property type="entry name" value="Carboxypeptidase regulatory domain-like"/>
    <property type="match status" value="1"/>
</dbReference>
<evidence type="ECO:0000256" key="2">
    <source>
        <dbReference type="ARBA" id="ARBA00023136"/>
    </source>
</evidence>
<evidence type="ECO:0000313" key="5">
    <source>
        <dbReference type="EMBL" id="GGE96449.1"/>
    </source>
</evidence>
<evidence type="ECO:0000313" key="8">
    <source>
        <dbReference type="Proteomes" id="UP000650994"/>
    </source>
</evidence>
<dbReference type="OrthoDB" id="8764943at2"/>
<dbReference type="AlphaFoldDB" id="A0A1M7BC67"/>
<evidence type="ECO:0000256" key="3">
    <source>
        <dbReference type="ARBA" id="ARBA00023237"/>
    </source>
</evidence>
<dbReference type="Pfam" id="PF14905">
    <property type="entry name" value="OMP_b-brl_3"/>
    <property type="match status" value="1"/>
</dbReference>
<dbReference type="Proteomes" id="UP000184120">
    <property type="component" value="Unassembled WGS sequence"/>
</dbReference>
<evidence type="ECO:0000313" key="7">
    <source>
        <dbReference type="Proteomes" id="UP000184120"/>
    </source>
</evidence>
<dbReference type="Gene3D" id="2.170.130.10">
    <property type="entry name" value="TonB-dependent receptor, plug domain"/>
    <property type="match status" value="1"/>
</dbReference>
<sequence>MRKLLIPIICCIAVNISAQQDRKGKLTYSDQTPVAFVDIIIQDGDKIIDEISTDENGDYSIDLPEGNYIIRIEEYGNLLHSQTIIVDNNSEIGIISIAKPENVTLKEAVVTSQKKLIEKKVDRLVFNVDQAEGAKGGNALDALRLAPRIKVDENSETVSIIGKGNVTVMIDDRLMQMSSTQLANYLKTIRAEDIEKIEIITNPPAKYDATGNSGIVNIVLKNGKKDSLNGSLSSTYSQQKNAGYNVSGNINYRKGKWTLNSNIYNGYNNWFQRAKNDITYEDEFWSTTGYNKNGNKYVGGRIGADYEINDKLITGFNLDLGQGDGTYDNEGTSNIFKLPERTFSRYISTDRRGSNWDWTYLGLNYHIIKKFDTEGKKLTFDFDYSNNVEGDIAKSISNEFNSDGTEIADKYVGYLTDVQQKSNRFNLSLDMEHPMNDWKMNYGTRFRFAKDESDNLRYSKELDTDFTEDKDLANHYQYNENIIALYYSIERKFGEKWTTKAGLRYEHAGVKGFIEKDNLTYSNKFDGLYPTAYVMYQASENNTFTLNYSRRVQRPFIWYLNPMKTDINEFTKTEGNPNLTPANSSNFELEYAYKDLIVSSIYYKSEKDIFDQIEIKDPETKVAITKPLNFGRNYSIGFSENLNLKPYKWWKLNASADVYYRKVISKIPEVKNLDGLTGEFRLTNNLELNKKKTLFANYTFAYYTKSYEALTTIGDFMRHSAGFRAMIFDKKLQLSVNVYNLLENRNGTYRNISNGIITDNFYNAYRNFRVGLTYNFGKQFNMEKSKSNQEQGGKG</sequence>
<dbReference type="InterPro" id="IPR036942">
    <property type="entry name" value="Beta-barrel_TonB_sf"/>
</dbReference>
<proteinExistence type="predicted"/>
<dbReference type="InterPro" id="IPR008969">
    <property type="entry name" value="CarboxyPept-like_regulatory"/>
</dbReference>
<reference evidence="8" key="4">
    <citation type="journal article" date="2019" name="Int. J. Syst. Evol. Microbiol.">
        <title>The Global Catalogue of Microorganisms (GCM) 10K type strain sequencing project: providing services to taxonomists for standard genome sequencing and annotation.</title>
        <authorList>
            <consortium name="The Broad Institute Genomics Platform"/>
            <consortium name="The Broad Institute Genome Sequencing Center for Infectious Disease"/>
            <person name="Wu L."/>
            <person name="Ma J."/>
        </authorList>
    </citation>
    <scope>NUCLEOTIDE SEQUENCE [LARGE SCALE GENOMIC DNA]</scope>
    <source>
        <strain evidence="8">CGMCC 1.12707</strain>
    </source>
</reference>
<dbReference type="Proteomes" id="UP000650994">
    <property type="component" value="Unassembled WGS sequence"/>
</dbReference>
<dbReference type="SUPFAM" id="SSF56935">
    <property type="entry name" value="Porins"/>
    <property type="match status" value="1"/>
</dbReference>
<organism evidence="6 7">
    <name type="scientific">Chishuiella changwenlii</name>
    <dbReference type="NCBI Taxonomy" id="1434701"/>
    <lineage>
        <taxon>Bacteria</taxon>
        <taxon>Pseudomonadati</taxon>
        <taxon>Bacteroidota</taxon>
        <taxon>Flavobacteriia</taxon>
        <taxon>Flavobacteriales</taxon>
        <taxon>Weeksellaceae</taxon>
        <taxon>Chishuiella</taxon>
    </lineage>
</organism>
<comment type="subcellular location">
    <subcellularLocation>
        <location evidence="1">Cell outer membrane</location>
    </subcellularLocation>
</comment>
<dbReference type="GO" id="GO:0009279">
    <property type="term" value="C:cell outer membrane"/>
    <property type="evidence" value="ECO:0007669"/>
    <property type="project" value="UniProtKB-SubCell"/>
</dbReference>
<keyword evidence="8" id="KW-1185">Reference proteome</keyword>
<accession>A0A1M7BC67</accession>
<feature type="domain" description="Outer membrane protein beta-barrel" evidence="4">
    <location>
        <begin position="369"/>
        <end position="774"/>
    </location>
</feature>
<dbReference type="Gene3D" id="2.60.40.1120">
    <property type="entry name" value="Carboxypeptidase-like, regulatory domain"/>
    <property type="match status" value="1"/>
</dbReference>
<dbReference type="STRING" id="1434701.SAMN05443634_110122"/>
<dbReference type="EMBL" id="BMFL01000007">
    <property type="protein sequence ID" value="GGE96449.1"/>
    <property type="molecule type" value="Genomic_DNA"/>
</dbReference>
<dbReference type="PANTHER" id="PTHR40980">
    <property type="entry name" value="PLUG DOMAIN-CONTAINING PROTEIN"/>
    <property type="match status" value="1"/>
</dbReference>
<dbReference type="InterPro" id="IPR041700">
    <property type="entry name" value="OMP_b-brl_3"/>
</dbReference>
<name>A0A1M7BC67_9FLAO</name>
<dbReference type="Gene3D" id="2.40.170.20">
    <property type="entry name" value="TonB-dependent receptor, beta-barrel domain"/>
    <property type="match status" value="1"/>
</dbReference>
<dbReference type="PANTHER" id="PTHR40980:SF4">
    <property type="entry name" value="TONB-DEPENDENT RECEPTOR-LIKE BETA-BARREL DOMAIN-CONTAINING PROTEIN"/>
    <property type="match status" value="1"/>
</dbReference>
<evidence type="ECO:0000256" key="1">
    <source>
        <dbReference type="ARBA" id="ARBA00004442"/>
    </source>
</evidence>
<evidence type="ECO:0000259" key="4">
    <source>
        <dbReference type="Pfam" id="PF14905"/>
    </source>
</evidence>